<comment type="caution">
    <text evidence="2">The sequence shown here is derived from an EMBL/GenBank/DDBJ whole genome shotgun (WGS) entry which is preliminary data.</text>
</comment>
<sequence length="355" mass="41094">MLVLGSADMTTLKERIEIAYEFQKNRPVDRIIVSGGCGAHNSAICEASIMAETLIKRGVDKRKIFKEENAKTTVQNYVFSRILCDEKGEQIIQPKDTVFVVSNHWHAMSVAARFEKYDNVVAYYHIQGNIKPKANDKADYVGILNGEEDNGKFVLKGTWPTPDANWYEGGKQHLLFGDLVYITEESNDSFTIKSSKEILTDIYSYLPQKQIAFIDNGKYWLVKTKEGEILQVDKTHKNVLKKWKVEDLLQNLPQDFSFRNVKAGLVLDKTLWLFSPEEVVKLEKKGNKYIFQKRGSGTLFTTQWPFSWGKSNVSHICFNDDKKEILIFRNMELMKMNYVREVLEQPIRIKLKWIE</sequence>
<proteinExistence type="predicted"/>
<dbReference type="PANTHER" id="PTHR30336:SF4">
    <property type="entry name" value="ENVELOPE BIOGENESIS FACTOR ELYC"/>
    <property type="match status" value="1"/>
</dbReference>
<dbReference type="EMBL" id="BAABGR010000006">
    <property type="protein sequence ID" value="GAA4513263.1"/>
    <property type="molecule type" value="Genomic_DNA"/>
</dbReference>
<evidence type="ECO:0000313" key="3">
    <source>
        <dbReference type="Proteomes" id="UP001500394"/>
    </source>
</evidence>
<feature type="domain" description="DUF218" evidence="1">
    <location>
        <begin position="2"/>
        <end position="123"/>
    </location>
</feature>
<name>A0ABP8QYJ7_9SPHI</name>
<protein>
    <recommendedName>
        <fullName evidence="1">DUF218 domain-containing protein</fullName>
    </recommendedName>
</protein>
<evidence type="ECO:0000313" key="2">
    <source>
        <dbReference type="EMBL" id="GAA4513263.1"/>
    </source>
</evidence>
<dbReference type="PANTHER" id="PTHR30336">
    <property type="entry name" value="INNER MEMBRANE PROTEIN, PROBABLE PERMEASE"/>
    <property type="match status" value="1"/>
</dbReference>
<dbReference type="Gene3D" id="3.40.50.620">
    <property type="entry name" value="HUPs"/>
    <property type="match status" value="1"/>
</dbReference>
<dbReference type="InterPro" id="IPR014729">
    <property type="entry name" value="Rossmann-like_a/b/a_fold"/>
</dbReference>
<dbReference type="CDD" id="cd06259">
    <property type="entry name" value="YdcF-like"/>
    <property type="match status" value="1"/>
</dbReference>
<dbReference type="Proteomes" id="UP001500394">
    <property type="component" value="Unassembled WGS sequence"/>
</dbReference>
<accession>A0ABP8QYJ7</accession>
<gene>
    <name evidence="2" type="ORF">GCM10023173_08690</name>
</gene>
<evidence type="ECO:0000259" key="1">
    <source>
        <dbReference type="Pfam" id="PF02698"/>
    </source>
</evidence>
<reference evidence="3" key="1">
    <citation type="journal article" date="2019" name="Int. J. Syst. Evol. Microbiol.">
        <title>The Global Catalogue of Microorganisms (GCM) 10K type strain sequencing project: providing services to taxonomists for standard genome sequencing and annotation.</title>
        <authorList>
            <consortium name="The Broad Institute Genomics Platform"/>
            <consortium name="The Broad Institute Genome Sequencing Center for Infectious Disease"/>
            <person name="Wu L."/>
            <person name="Ma J."/>
        </authorList>
    </citation>
    <scope>NUCLEOTIDE SEQUENCE [LARGE SCALE GENOMIC DNA]</scope>
    <source>
        <strain evidence="3">JCM 17858</strain>
    </source>
</reference>
<dbReference type="Pfam" id="PF02698">
    <property type="entry name" value="DUF218"/>
    <property type="match status" value="1"/>
</dbReference>
<organism evidence="2 3">
    <name type="scientific">Sphingobacterium thermophilum</name>
    <dbReference type="NCBI Taxonomy" id="768534"/>
    <lineage>
        <taxon>Bacteria</taxon>
        <taxon>Pseudomonadati</taxon>
        <taxon>Bacteroidota</taxon>
        <taxon>Sphingobacteriia</taxon>
        <taxon>Sphingobacteriales</taxon>
        <taxon>Sphingobacteriaceae</taxon>
        <taxon>Sphingobacterium</taxon>
    </lineage>
</organism>
<dbReference type="InterPro" id="IPR051599">
    <property type="entry name" value="Cell_Envelope_Assoc"/>
</dbReference>
<dbReference type="InterPro" id="IPR003848">
    <property type="entry name" value="DUF218"/>
</dbReference>
<keyword evidence="3" id="KW-1185">Reference proteome</keyword>